<sequence>MYDGTEPMRFKSLNGIQLAFSISNNRMPEWGVGDIDFENSFVRIYKDGVSNPVYEKQLAADASEQLLVFPDIEYESGMYYTEVALQAKISGRVDTVRFETNFYVDATEPDAGAAFKTLSVFLPEIGAHEVFNGIESGEELESVVVPKDGIYQMVQFVSESYGQKGMFDVWLSGSDESPLIINSNIIGFANDGSEAHIVYDYSEYVYPTVFVSDDEPTILYIRERLANGETGPVKQLNLSVSEYAPELEVEVVPDGVSQSVGLRAKKSSSMNGSLKDFYMIQNGMPYDVEVTEEGLLSIDGKTEFNEPQTMSFLLVDEYGIYSYYPDAVDLSDHLDNDAPTLSSRILSSTDDGYEVEINLNDAMVRSSGDNLKLYLSPTNPAAGDGSPENEADADSDILAITWSEGDELEFGSSPNSAGIYGIAPAEGADSIYVSDDGHSFKAVISGKVPETGVIIAYAVDEAGNKSAPYNILEGIDAKYAAPKITGMSRADDGSLELEFSSGVKIVSPAGANADMTYSDVKTGIPIYSDGVYDITFEDIFGDEHTQTIEVALDGDLKLNVEMTPQTRTNQNVMFNISSAREDELLTITGCTLAEGTAIGYDIAEDGQSAQITATENCVFRITLSYGGNEYERTFTVDNIDRSAEAAVTWEYEKDVTGTETLGSVAAIVYPLDYDDELTGTNGALTHTFTSGSIGDTYTFEYTDQAGNSGSVTAELPVDIIIPEPVRLSYTMELFGSTNSLTMPMGTYIYDDEEPFDFGKLTDSQRDVISIDTNVDAKMLILPAGTSAEDVTDDTQSAAIEGAALSGNTVTVTENTEFVIALIASDTVENYDENAPRVITIPVKLSNIRTLGEVWLVYANLNKYTRRVYLDPKGQEITITNSSGIGIEEEHSQYKGYHYHDFTSNGSFVFYYKDAVGNTGSITAMVNDIIEGNIAPENPEKPVRWWPYKVLDAEGEDQSELSEEPVNYDVTAQIRFNMNVSDAKLYYKTEDGGVSLVESEKAKLNVSSQTVDITYPGNIGETVLEATGENGTEYAQPIQAVSIIDKTAPEITHDYTAGEPRMSVDITFTANEEVVCMQLPSEERFAPGEPMTVTISENGVHEYTLADAAGNVTAVSVEVTDIDTAAPVLAFKLSENGAEYSSWAELTEQNDVAELDSVFFKSNEAGKYTFQQLEGSIAADAWTKLSINRDGVYPLSVWDTAGNMTFTGLSGILVPDNTPPVLWITPQRISVNQGISDAELEAALKDGALVSDDISETDKITLIWDTSELNVNAAGEYTVIYTAADEAGNEAKAERTVRVVGSDELTLSVNGSETTYMGTLNLDTNELTFSVENLIGQNGVYEPYVLYIKKGFKTAGQMKNGSTKVTDGSITVTGSGFYTVYIMSQNRRQYITYLYIEQ</sequence>
<evidence type="ECO:0000313" key="4">
    <source>
        <dbReference type="Proteomes" id="UP000824165"/>
    </source>
</evidence>
<dbReference type="Gene3D" id="2.60.40.10">
    <property type="entry name" value="Immunoglobulins"/>
    <property type="match status" value="1"/>
</dbReference>
<dbReference type="EMBL" id="DVLU01000044">
    <property type="protein sequence ID" value="HIT85215.1"/>
    <property type="molecule type" value="Genomic_DNA"/>
</dbReference>
<dbReference type="Pfam" id="PF16403">
    <property type="entry name" value="Bact_surface_Ig-like"/>
    <property type="match status" value="1"/>
</dbReference>
<dbReference type="InterPro" id="IPR003410">
    <property type="entry name" value="HYR_dom"/>
</dbReference>
<proteinExistence type="predicted"/>
<comment type="caution">
    <text evidence="3">The sequence shown here is derived from an EMBL/GenBank/DDBJ whole genome shotgun (WGS) entry which is preliminary data.</text>
</comment>
<protein>
    <submittedName>
        <fullName evidence="3">DUF5011 domain-containing protein</fullName>
    </submittedName>
</protein>
<dbReference type="Proteomes" id="UP000824165">
    <property type="component" value="Unassembled WGS sequence"/>
</dbReference>
<dbReference type="InterPro" id="IPR013783">
    <property type="entry name" value="Ig-like_fold"/>
</dbReference>
<organism evidence="3 4">
    <name type="scientific">Candidatus Ornithomonoglobus intestinigallinarum</name>
    <dbReference type="NCBI Taxonomy" id="2840894"/>
    <lineage>
        <taxon>Bacteria</taxon>
        <taxon>Bacillati</taxon>
        <taxon>Bacillota</taxon>
        <taxon>Clostridia</taxon>
        <taxon>Candidatus Ornithomonoglobus</taxon>
    </lineage>
</organism>
<dbReference type="InterPro" id="IPR032179">
    <property type="entry name" value="Cry22Aa_Ig-like"/>
</dbReference>
<dbReference type="PROSITE" id="PS50825">
    <property type="entry name" value="HYR"/>
    <property type="match status" value="1"/>
</dbReference>
<reference evidence="3" key="2">
    <citation type="journal article" date="2021" name="PeerJ">
        <title>Extensive microbial diversity within the chicken gut microbiome revealed by metagenomics and culture.</title>
        <authorList>
            <person name="Gilroy R."/>
            <person name="Ravi A."/>
            <person name="Getino M."/>
            <person name="Pursley I."/>
            <person name="Horton D.L."/>
            <person name="Alikhan N.F."/>
            <person name="Baker D."/>
            <person name="Gharbi K."/>
            <person name="Hall N."/>
            <person name="Watson M."/>
            <person name="Adriaenssens E.M."/>
            <person name="Foster-Nyarko E."/>
            <person name="Jarju S."/>
            <person name="Secka A."/>
            <person name="Antonio M."/>
            <person name="Oren A."/>
            <person name="Chaudhuri R.R."/>
            <person name="La Ragione R."/>
            <person name="Hildebrand F."/>
            <person name="Pallen M.J."/>
        </authorList>
    </citation>
    <scope>NUCLEOTIDE SEQUENCE</scope>
    <source>
        <strain evidence="3">CHK181-108</strain>
    </source>
</reference>
<feature type="domain" description="HYR" evidence="2">
    <location>
        <begin position="1214"/>
        <end position="1300"/>
    </location>
</feature>
<keyword evidence="1" id="KW-0677">Repeat</keyword>
<reference evidence="3" key="1">
    <citation type="submission" date="2020-10" db="EMBL/GenBank/DDBJ databases">
        <authorList>
            <person name="Gilroy R."/>
        </authorList>
    </citation>
    <scope>NUCLEOTIDE SEQUENCE</scope>
    <source>
        <strain evidence="3">CHK181-108</strain>
    </source>
</reference>
<name>A0A9D1KQ07_9FIRM</name>
<evidence type="ECO:0000259" key="2">
    <source>
        <dbReference type="PROSITE" id="PS50825"/>
    </source>
</evidence>
<gene>
    <name evidence="3" type="ORF">IAA60_04815</name>
</gene>
<accession>A0A9D1KQ07</accession>
<evidence type="ECO:0000256" key="1">
    <source>
        <dbReference type="ARBA" id="ARBA00022737"/>
    </source>
</evidence>
<evidence type="ECO:0000313" key="3">
    <source>
        <dbReference type="EMBL" id="HIT85215.1"/>
    </source>
</evidence>